<dbReference type="GO" id="GO:0016163">
    <property type="term" value="F:nitrogenase activity"/>
    <property type="evidence" value="ECO:0007669"/>
    <property type="project" value="UniProtKB-UniRule"/>
</dbReference>
<dbReference type="InterPro" id="IPR005972">
    <property type="entry name" value="Nase_Mo-Fe_asu"/>
</dbReference>
<dbReference type="GO" id="GO:0016612">
    <property type="term" value="C:molybdenum-iron nitrogenase complex"/>
    <property type="evidence" value="ECO:0007669"/>
    <property type="project" value="UniProtKB-UniRule"/>
</dbReference>
<dbReference type="InterPro" id="IPR000318">
    <property type="entry name" value="Nase_comp1_CS"/>
</dbReference>
<feature type="domain" description="Nitrogenase/oxidoreductase component 1" evidence="17">
    <location>
        <begin position="56"/>
        <end position="517"/>
    </location>
</feature>
<dbReference type="Pfam" id="PF00148">
    <property type="entry name" value="Oxidored_nitro"/>
    <property type="match status" value="1"/>
</dbReference>
<organism evidence="18 19">
    <name type="scientific">Methanogenium organophilum</name>
    <dbReference type="NCBI Taxonomy" id="2199"/>
    <lineage>
        <taxon>Archaea</taxon>
        <taxon>Methanobacteriati</taxon>
        <taxon>Methanobacteriota</taxon>
        <taxon>Stenosarchaea group</taxon>
        <taxon>Methanomicrobia</taxon>
        <taxon>Methanomicrobiales</taxon>
        <taxon>Methanomicrobiaceae</taxon>
        <taxon>Methanogenium</taxon>
    </lineage>
</organism>
<keyword evidence="6" id="KW-0500">Molybdenum</keyword>
<comment type="similarity">
    <text evidence="4 15">Belongs to the NifD/NifK/NifE/NifN family.</text>
</comment>
<dbReference type="PROSITE" id="PS00699">
    <property type="entry name" value="NITROGENASE_1_1"/>
    <property type="match status" value="1"/>
</dbReference>
<keyword evidence="9" id="KW-0067">ATP-binding</keyword>
<dbReference type="RefSeq" id="WP_268187571.1">
    <property type="nucleotide sequence ID" value="NZ_CP113361.1"/>
</dbReference>
<dbReference type="GO" id="GO:0005524">
    <property type="term" value="F:ATP binding"/>
    <property type="evidence" value="ECO:0007669"/>
    <property type="project" value="UniProtKB-KW"/>
</dbReference>
<evidence type="ECO:0000256" key="8">
    <source>
        <dbReference type="ARBA" id="ARBA00022741"/>
    </source>
</evidence>
<evidence type="ECO:0000256" key="12">
    <source>
        <dbReference type="ARBA" id="ARBA00023014"/>
    </source>
</evidence>
<dbReference type="GO" id="GO:0046872">
    <property type="term" value="F:metal ion binding"/>
    <property type="evidence" value="ECO:0007669"/>
    <property type="project" value="UniProtKB-KW"/>
</dbReference>
<evidence type="ECO:0000256" key="6">
    <source>
        <dbReference type="ARBA" id="ARBA00022505"/>
    </source>
</evidence>
<dbReference type="Proteomes" id="UP001163096">
    <property type="component" value="Chromosome"/>
</dbReference>
<name>A0A9X9S6G1_METOG</name>
<dbReference type="EC" id="1.18.6.1" evidence="16"/>
<dbReference type="PROSITE" id="PS00090">
    <property type="entry name" value="NITROGENASE_1_2"/>
    <property type="match status" value="1"/>
</dbReference>
<dbReference type="InterPro" id="IPR010143">
    <property type="entry name" value="Nase_comp1_asu"/>
</dbReference>
<dbReference type="KEGG" id="mou:OU421_05320"/>
<comment type="catalytic activity">
    <reaction evidence="14 16">
        <text>N2 + 8 reduced [2Fe-2S]-[ferredoxin] + 16 ATP + 16 H2O = H2 + 8 oxidized [2Fe-2S]-[ferredoxin] + 2 NH4(+) + 16 ADP + 16 phosphate + 6 H(+)</text>
        <dbReference type="Rhea" id="RHEA:21448"/>
        <dbReference type="Rhea" id="RHEA-COMP:10000"/>
        <dbReference type="Rhea" id="RHEA-COMP:10001"/>
        <dbReference type="ChEBI" id="CHEBI:15377"/>
        <dbReference type="ChEBI" id="CHEBI:15378"/>
        <dbReference type="ChEBI" id="CHEBI:17997"/>
        <dbReference type="ChEBI" id="CHEBI:18276"/>
        <dbReference type="ChEBI" id="CHEBI:28938"/>
        <dbReference type="ChEBI" id="CHEBI:30616"/>
        <dbReference type="ChEBI" id="CHEBI:33737"/>
        <dbReference type="ChEBI" id="CHEBI:33738"/>
        <dbReference type="ChEBI" id="CHEBI:43474"/>
        <dbReference type="ChEBI" id="CHEBI:456216"/>
        <dbReference type="EC" id="1.18.6.1"/>
    </reaction>
</comment>
<evidence type="ECO:0000256" key="14">
    <source>
        <dbReference type="ARBA" id="ARBA00047967"/>
    </source>
</evidence>
<evidence type="ECO:0000256" key="1">
    <source>
        <dbReference type="ARBA" id="ARBA00001919"/>
    </source>
</evidence>
<keyword evidence="8" id="KW-0547">Nucleotide-binding</keyword>
<keyword evidence="7 16" id="KW-0479">Metal-binding</keyword>
<dbReference type="GO" id="GO:0051536">
    <property type="term" value="F:iron-sulfur cluster binding"/>
    <property type="evidence" value="ECO:0007669"/>
    <property type="project" value="UniProtKB-KW"/>
</dbReference>
<dbReference type="Gene3D" id="3.40.50.1980">
    <property type="entry name" value="Nitrogenase molybdenum iron protein domain"/>
    <property type="match status" value="3"/>
</dbReference>
<evidence type="ECO:0000256" key="9">
    <source>
        <dbReference type="ARBA" id="ARBA00022840"/>
    </source>
</evidence>
<dbReference type="SUPFAM" id="SSF53807">
    <property type="entry name" value="Helical backbone' metal receptor"/>
    <property type="match status" value="1"/>
</dbReference>
<dbReference type="NCBIfam" id="TIGR01862">
    <property type="entry name" value="N2-ase-Ialpha"/>
    <property type="match status" value="1"/>
</dbReference>
<evidence type="ECO:0000256" key="16">
    <source>
        <dbReference type="RuleBase" id="RU004022"/>
    </source>
</evidence>
<evidence type="ECO:0000259" key="17">
    <source>
        <dbReference type="Pfam" id="PF00148"/>
    </source>
</evidence>
<evidence type="ECO:0000256" key="4">
    <source>
        <dbReference type="ARBA" id="ARBA00011002"/>
    </source>
</evidence>
<comment type="subunit">
    <text evidence="5">Tetramer of two alpha and two beta chains. Forms complex with the iron protein (nitrogenase component 2).</text>
</comment>
<evidence type="ECO:0000256" key="10">
    <source>
        <dbReference type="ARBA" id="ARBA00023002"/>
    </source>
</evidence>
<dbReference type="AlphaFoldDB" id="A0A9X9S6G1"/>
<dbReference type="EMBL" id="CP113361">
    <property type="protein sequence ID" value="WAI02293.1"/>
    <property type="molecule type" value="Genomic_DNA"/>
</dbReference>
<keyword evidence="10 16" id="KW-0560">Oxidoreductase</keyword>
<keyword evidence="13 15" id="KW-0535">Nitrogen fixation</keyword>
<evidence type="ECO:0000256" key="13">
    <source>
        <dbReference type="ARBA" id="ARBA00023231"/>
    </source>
</evidence>
<proteinExistence type="inferred from homology"/>
<comment type="cofactor">
    <cofactor evidence="1">
        <name>[8Fe-7S] cluster</name>
        <dbReference type="ChEBI" id="CHEBI:21143"/>
    </cofactor>
</comment>
<evidence type="ECO:0000256" key="15">
    <source>
        <dbReference type="RuleBase" id="RU004021"/>
    </source>
</evidence>
<keyword evidence="19" id="KW-1185">Reference proteome</keyword>
<keyword evidence="12" id="KW-0411">Iron-sulfur</keyword>
<comment type="cofactor">
    <cofactor evidence="2">
        <name>[7Fe-Mo-9S-C-homocitryl] cluster</name>
        <dbReference type="ChEBI" id="CHEBI:30409"/>
    </cofactor>
</comment>
<sequence>MTVTDLNVDDMMTPYPNKVLKNRKKHIVAKTDGAASCPQIEANTRTVPGIISQRGCCYAGCKGVVVGPIKDMITITHGPIGCGYYSWGTRRNKARADDRTPPEHIFSAMCFSTDMQESDIVFGGEKKLAKMIDEVVEIFHPRAINICSTCPIGLIGDDLGAVSKAAEEKHGIPIIHYNCEGYKGVSQSAGHHIANNQIMEKMVGTGTDGPAGDRVINILGEYNIGGDGWEIERILEDIGYTVNSILTGDSAYANIKNLHSANLNLVQCHRSINYIAEMMETKYGIPWLKVNFIGVEATIATLRDVAQCFGDEDLIAQTEVVIERELAAITPELERYRSICKGKTAFTFVGGSRSHHYQYLLKDLGMEVVVAGYEFAHRDDYEGRDVIPTIKSDADSKNIPELHLEADPDMYEEPNLHLNMSKEKYDELVEAGHFATYDGMYPDMVDGGVMIDDPNHYETEELIEIFHPDLIFSGIRDKYISHKMGVPSKQLHSYDYSGPYAGFRGSIIFAKDVANALSTPAWQMITPPWDKTETEGGD</sequence>
<accession>A0A9X9S6G1</accession>
<comment type="function">
    <text evidence="3">This molybdenum-iron protein is part of the nitrogenase complex that catalyzes the key enzymatic reactions in nitrogen fixation.</text>
</comment>
<dbReference type="PANTHER" id="PTHR43457:SF1">
    <property type="entry name" value="NITROGENASE MOLYBDENUM-IRON PROTEIN ALPHA CHAIN"/>
    <property type="match status" value="1"/>
</dbReference>
<evidence type="ECO:0000313" key="19">
    <source>
        <dbReference type="Proteomes" id="UP001163096"/>
    </source>
</evidence>
<evidence type="ECO:0000313" key="18">
    <source>
        <dbReference type="EMBL" id="WAI02293.1"/>
    </source>
</evidence>
<reference evidence="18" key="1">
    <citation type="submission" date="2022-11" db="EMBL/GenBank/DDBJ databases">
        <title>Complete genome sequence of Methanogenium organophilum DSM 3596.</title>
        <authorList>
            <person name="Chen S.-C."/>
            <person name="Lai S.-J."/>
            <person name="You Y.-T."/>
        </authorList>
    </citation>
    <scope>NUCLEOTIDE SEQUENCE</scope>
    <source>
        <strain evidence="18">DSM 3596</strain>
    </source>
</reference>
<dbReference type="PANTHER" id="PTHR43457">
    <property type="entry name" value="NITROGENASE MOLYBDENUM-IRON PROTEIN ALPHA CHAIN"/>
    <property type="match status" value="1"/>
</dbReference>
<evidence type="ECO:0000256" key="3">
    <source>
        <dbReference type="ARBA" id="ARBA00002621"/>
    </source>
</evidence>
<dbReference type="GeneID" id="76834500"/>
<evidence type="ECO:0000256" key="7">
    <source>
        <dbReference type="ARBA" id="ARBA00022723"/>
    </source>
</evidence>
<evidence type="ECO:0000256" key="11">
    <source>
        <dbReference type="ARBA" id="ARBA00023004"/>
    </source>
</evidence>
<keyword evidence="11 16" id="KW-0408">Iron</keyword>
<protein>
    <recommendedName>
        <fullName evidence="16">Nitrogenase protein alpha chain</fullName>
        <ecNumber evidence="16">1.18.6.1</ecNumber>
    </recommendedName>
</protein>
<evidence type="ECO:0000256" key="5">
    <source>
        <dbReference type="ARBA" id="ARBA00011462"/>
    </source>
</evidence>
<dbReference type="NCBIfam" id="TIGR01282">
    <property type="entry name" value="nifD"/>
    <property type="match status" value="1"/>
</dbReference>
<dbReference type="InterPro" id="IPR000510">
    <property type="entry name" value="Nase/OxRdtase_comp1"/>
</dbReference>
<evidence type="ECO:0000256" key="2">
    <source>
        <dbReference type="ARBA" id="ARBA00001969"/>
    </source>
</evidence>
<gene>
    <name evidence="18" type="primary">nifD</name>
    <name evidence="18" type="ORF">OU421_05320</name>
</gene>